<gene>
    <name evidence="1" type="ORF">ACFFP0_08475</name>
</gene>
<proteinExistence type="predicted"/>
<dbReference type="Proteomes" id="UP001589692">
    <property type="component" value="Unassembled WGS sequence"/>
</dbReference>
<dbReference type="InterPro" id="IPR038696">
    <property type="entry name" value="IalB_sf"/>
</dbReference>
<dbReference type="EMBL" id="JBHMAA010000010">
    <property type="protein sequence ID" value="MFB9948880.1"/>
    <property type="molecule type" value="Genomic_DNA"/>
</dbReference>
<dbReference type="Gene3D" id="2.60.40.1880">
    <property type="entry name" value="Invasion associated locus B (IalB) protein"/>
    <property type="match status" value="1"/>
</dbReference>
<evidence type="ECO:0000313" key="2">
    <source>
        <dbReference type="Proteomes" id="UP001589692"/>
    </source>
</evidence>
<protein>
    <submittedName>
        <fullName evidence="1">Invasion associated locus B family protein</fullName>
    </submittedName>
</protein>
<sequence length="177" mass="20001">MTEHFPASSSLLATTTALPHNDVLPAPSSMKDDRQQFQEWELRSVDGRNGRKLWMVRFERSQKQLRYAKLVIELNWTADDQMFGVLIMPFGLKQSEGVRLQLDDGPLTMRIPFTTNGPAGGIVKLDLQPEALKQLREAHRLKILAHPAAGKRQLLFSVPLDGFVAASDRLKEINQQN</sequence>
<organism evidence="1 2">
    <name type="scientific">Rhizobium puerariae</name>
    <dbReference type="NCBI Taxonomy" id="1585791"/>
    <lineage>
        <taxon>Bacteria</taxon>
        <taxon>Pseudomonadati</taxon>
        <taxon>Pseudomonadota</taxon>
        <taxon>Alphaproteobacteria</taxon>
        <taxon>Hyphomicrobiales</taxon>
        <taxon>Rhizobiaceae</taxon>
        <taxon>Rhizobium/Agrobacterium group</taxon>
        <taxon>Rhizobium</taxon>
    </lineage>
</organism>
<dbReference type="InterPro" id="IPR010642">
    <property type="entry name" value="Invasion_prot_B"/>
</dbReference>
<dbReference type="RefSeq" id="WP_377258971.1">
    <property type="nucleotide sequence ID" value="NZ_JBHMAA010000010.1"/>
</dbReference>
<dbReference type="Pfam" id="PF06776">
    <property type="entry name" value="IalB"/>
    <property type="match status" value="1"/>
</dbReference>
<name>A0ABV6AHR3_9HYPH</name>
<reference evidence="1 2" key="1">
    <citation type="submission" date="2024-09" db="EMBL/GenBank/DDBJ databases">
        <authorList>
            <person name="Sun Q."/>
            <person name="Mori K."/>
        </authorList>
    </citation>
    <scope>NUCLEOTIDE SEQUENCE [LARGE SCALE GENOMIC DNA]</scope>
    <source>
        <strain evidence="1 2">TBRC 4938</strain>
    </source>
</reference>
<evidence type="ECO:0000313" key="1">
    <source>
        <dbReference type="EMBL" id="MFB9948880.1"/>
    </source>
</evidence>
<accession>A0ABV6AHR3</accession>
<comment type="caution">
    <text evidence="1">The sequence shown here is derived from an EMBL/GenBank/DDBJ whole genome shotgun (WGS) entry which is preliminary data.</text>
</comment>
<keyword evidence="2" id="KW-1185">Reference proteome</keyword>